<comment type="caution">
    <text evidence="4">Lacks conserved residue(s) required for the propagation of feature annotation.</text>
</comment>
<dbReference type="EMBL" id="LGUB01000183">
    <property type="protein sequence ID" value="KRH93904.1"/>
    <property type="molecule type" value="Genomic_DNA"/>
</dbReference>
<dbReference type="SUPFAM" id="SSF53335">
    <property type="entry name" value="S-adenosyl-L-methionine-dependent methyltransferases"/>
    <property type="match status" value="1"/>
</dbReference>
<dbReference type="Proteomes" id="UP000051530">
    <property type="component" value="Unassembled WGS sequence"/>
</dbReference>
<keyword evidence="7" id="KW-1185">Reference proteome</keyword>
<accession>A0A0R0M4U7</accession>
<feature type="binding site" evidence="4">
    <location>
        <position position="386"/>
    </location>
    <ligand>
        <name>S-adenosyl-L-methionine</name>
        <dbReference type="ChEBI" id="CHEBI:59789"/>
    </ligand>
</feature>
<dbReference type="PANTHER" id="PTHR45904">
    <property type="entry name" value="TRNA (URACIL-5-)-METHYLTRANSFERASE"/>
    <property type="match status" value="1"/>
</dbReference>
<proteinExistence type="inferred from homology"/>
<sequence length="572" mass="66247">MFGISIYKVPKYASYKLMNDLIKDKFSLKKSDFKMVHHAKNKKVKVFFKEQAINQIETFLEQNFTPSIKTNQASEDHESQKGQKLKENEPNSNTENLEQNATKESKIPQKLVDLCQKLSEYLLAHPFMMKKVTLQVEVFLEEPKETEKKNTDCKETVKDIRDIATPLWKMQYPEQLEFKKRKLDNFLKKKGLPKSSEIIPFDFDGNLQRNSFEFAIGFDSRNRGCLGFRGVSFEQNPNLVFDPSECGFITEDMKKIIQKIQDTLQNQKDLIYNRETKKGNFRMIKVRVNTENEYLVIVDSKSPDKELSSNLKDGEAHDKLTKTTRNVQDQYSFYDQLPFENILYTHNDGDFEGFSSRETKKYKGQSFITQKINEYTFRLSAFGFFQCNIYILKKIIEKIQASFNTDNKYLIDLCCGQMTLGILLSKSFKGVIGIENNPQSIIDFNECQKINKVQNCKILEEDVNKISIHDILSKSGMEAGTENKKISTTFTAILDPPRAGVHKDLIKKIRKSEEITELFYISCAYDKAITNITDLLREPSNAYGQAFHLVETTSYDMFVGTGGVEVLFHFRR</sequence>
<evidence type="ECO:0000256" key="4">
    <source>
        <dbReference type="PROSITE-ProRule" id="PRU01024"/>
    </source>
</evidence>
<keyword evidence="2 4" id="KW-0808">Transferase</keyword>
<dbReference type="Gene3D" id="2.40.50.1070">
    <property type="match status" value="1"/>
</dbReference>
<dbReference type="PROSITE" id="PS51687">
    <property type="entry name" value="SAM_MT_RNA_M5U"/>
    <property type="match status" value="1"/>
</dbReference>
<dbReference type="VEuPathDB" id="MicrosporidiaDB:M153_4940005380"/>
<evidence type="ECO:0000313" key="6">
    <source>
        <dbReference type="EMBL" id="KRH93904.1"/>
    </source>
</evidence>
<organism evidence="6 7">
    <name type="scientific">Pseudoloma neurophilia</name>
    <dbReference type="NCBI Taxonomy" id="146866"/>
    <lineage>
        <taxon>Eukaryota</taxon>
        <taxon>Fungi</taxon>
        <taxon>Fungi incertae sedis</taxon>
        <taxon>Microsporidia</taxon>
        <taxon>Pseudoloma</taxon>
    </lineage>
</organism>
<dbReference type="AlphaFoldDB" id="A0A0R0M4U7"/>
<reference evidence="6 7" key="1">
    <citation type="submission" date="2015-07" db="EMBL/GenBank/DDBJ databases">
        <title>The genome of Pseudoloma neurophilia, a relevant intracellular parasite of the zebrafish.</title>
        <authorList>
            <person name="Ndikumana S."/>
            <person name="Pelin A."/>
            <person name="Sanders J."/>
            <person name="Corradi N."/>
        </authorList>
    </citation>
    <scope>NUCLEOTIDE SEQUENCE [LARGE SCALE GENOMIC DNA]</scope>
    <source>
        <strain evidence="6 7">MK1</strain>
    </source>
</reference>
<dbReference type="PANTHER" id="PTHR45904:SF2">
    <property type="entry name" value="TRNA (URACIL-5-)-METHYLTRANSFERASE HOMOLOG A"/>
    <property type="match status" value="1"/>
</dbReference>
<evidence type="ECO:0000256" key="3">
    <source>
        <dbReference type="ARBA" id="ARBA00022691"/>
    </source>
</evidence>
<gene>
    <name evidence="6" type="ORF">M153_4940005380</name>
</gene>
<dbReference type="Pfam" id="PF05958">
    <property type="entry name" value="tRNA_U5-meth_tr"/>
    <property type="match status" value="1"/>
</dbReference>
<comment type="caution">
    <text evidence="6">The sequence shown here is derived from an EMBL/GenBank/DDBJ whole genome shotgun (WGS) entry which is preliminary data.</text>
</comment>
<keyword evidence="1 4" id="KW-0489">Methyltransferase</keyword>
<name>A0A0R0M4U7_9MICR</name>
<keyword evidence="3 4" id="KW-0949">S-adenosyl-L-methionine</keyword>
<dbReference type="GO" id="GO:0032259">
    <property type="term" value="P:methylation"/>
    <property type="evidence" value="ECO:0007669"/>
    <property type="project" value="UniProtKB-KW"/>
</dbReference>
<feature type="active site" description="Nucleophile" evidence="4">
    <location>
        <position position="523"/>
    </location>
</feature>
<protein>
    <submittedName>
        <fullName evidence="6">tRNA uracil-5-methyltransferase, tRNA-modifying enzyme</fullName>
    </submittedName>
</protein>
<feature type="binding site" evidence="4">
    <location>
        <position position="495"/>
    </location>
    <ligand>
        <name>S-adenosyl-L-methionine</name>
        <dbReference type="ChEBI" id="CHEBI:59789"/>
    </ligand>
</feature>
<dbReference type="GO" id="GO:0006396">
    <property type="term" value="P:RNA processing"/>
    <property type="evidence" value="ECO:0007669"/>
    <property type="project" value="InterPro"/>
</dbReference>
<feature type="compositionally biased region" description="Polar residues" evidence="5">
    <location>
        <begin position="90"/>
        <end position="100"/>
    </location>
</feature>
<feature type="binding site" evidence="4">
    <location>
        <position position="435"/>
    </location>
    <ligand>
        <name>S-adenosyl-L-methionine</name>
        <dbReference type="ChEBI" id="CHEBI:59789"/>
    </ligand>
</feature>
<feature type="region of interest" description="Disordered" evidence="5">
    <location>
        <begin position="71"/>
        <end position="103"/>
    </location>
</feature>
<dbReference type="GO" id="GO:0003723">
    <property type="term" value="F:RNA binding"/>
    <property type="evidence" value="ECO:0007669"/>
    <property type="project" value="TreeGrafter"/>
</dbReference>
<evidence type="ECO:0000313" key="7">
    <source>
        <dbReference type="Proteomes" id="UP000051530"/>
    </source>
</evidence>
<evidence type="ECO:0000256" key="5">
    <source>
        <dbReference type="SAM" id="MobiDB-lite"/>
    </source>
</evidence>
<comment type="similarity">
    <text evidence="4">Belongs to the class I-like SAM-binding methyltransferase superfamily. RNA M5U methyltransferase family.</text>
</comment>
<dbReference type="InterPro" id="IPR029063">
    <property type="entry name" value="SAM-dependent_MTases_sf"/>
</dbReference>
<feature type="compositionally biased region" description="Basic and acidic residues" evidence="5">
    <location>
        <begin position="74"/>
        <end position="89"/>
    </location>
</feature>
<dbReference type="InterPro" id="IPR010280">
    <property type="entry name" value="U5_MeTrfase_fam"/>
</dbReference>
<evidence type="ECO:0000256" key="1">
    <source>
        <dbReference type="ARBA" id="ARBA00022603"/>
    </source>
</evidence>
<dbReference type="Gene3D" id="3.40.50.150">
    <property type="entry name" value="Vaccinia Virus protein VP39"/>
    <property type="match status" value="1"/>
</dbReference>
<dbReference type="InterPro" id="IPR045850">
    <property type="entry name" value="TRM2_met"/>
</dbReference>
<dbReference type="OrthoDB" id="10250660at2759"/>
<dbReference type="GO" id="GO:0008173">
    <property type="term" value="F:RNA methyltransferase activity"/>
    <property type="evidence" value="ECO:0007669"/>
    <property type="project" value="InterPro"/>
</dbReference>
<evidence type="ECO:0000256" key="2">
    <source>
        <dbReference type="ARBA" id="ARBA00022679"/>
    </source>
</evidence>